<dbReference type="AlphaFoldDB" id="A0A450T1K4"/>
<proteinExistence type="predicted"/>
<reference evidence="1" key="1">
    <citation type="submission" date="2019-02" db="EMBL/GenBank/DDBJ databases">
        <authorList>
            <person name="Gruber-Vodicka R. H."/>
            <person name="Seah K. B. B."/>
        </authorList>
    </citation>
    <scope>NUCLEOTIDE SEQUENCE</scope>
    <source>
        <strain evidence="1">BECK_BZ163</strain>
    </source>
</reference>
<evidence type="ECO:0000313" key="1">
    <source>
        <dbReference type="EMBL" id="VFJ60353.1"/>
    </source>
</evidence>
<organism evidence="1">
    <name type="scientific">Candidatus Kentrum sp. FM</name>
    <dbReference type="NCBI Taxonomy" id="2126340"/>
    <lineage>
        <taxon>Bacteria</taxon>
        <taxon>Pseudomonadati</taxon>
        <taxon>Pseudomonadota</taxon>
        <taxon>Gammaproteobacteria</taxon>
        <taxon>Candidatus Kentrum</taxon>
    </lineage>
</organism>
<name>A0A450T1K4_9GAMM</name>
<dbReference type="EMBL" id="CAADEZ010000261">
    <property type="protein sequence ID" value="VFJ60353.1"/>
    <property type="molecule type" value="Genomic_DNA"/>
</dbReference>
<gene>
    <name evidence="1" type="ORF">BECKFM1743A_GA0114220_102613</name>
</gene>
<accession>A0A450T1K4</accession>
<protein>
    <submittedName>
        <fullName evidence="1">Uncharacterized protein</fullName>
    </submittedName>
</protein>
<sequence length="53" mass="5727">MLVSPESRSASIISKSAIDWLPVMSIDAVRAKLTGILPASPADYREPLCVVRD</sequence>